<name>A0A7C5YS52_UNCC3</name>
<dbReference type="EMBL" id="DRVY01000059">
    <property type="protein sequence ID" value="HHR92275.1"/>
    <property type="molecule type" value="Genomic_DNA"/>
</dbReference>
<proteinExistence type="predicted"/>
<accession>A0A7C5YS52</accession>
<organism evidence="1">
    <name type="scientific">candidate division CPR3 bacterium</name>
    <dbReference type="NCBI Taxonomy" id="2268181"/>
    <lineage>
        <taxon>Bacteria</taxon>
        <taxon>Bacteria division CPR3</taxon>
    </lineage>
</organism>
<sequence>MKRDERILRIMQLMAEYNYTDWDTVCFLLFHYYGLTKASANVVATRYLSYLQSHHFTDVFHTDFLHKRKLHYLTGTGYKVLRAMGGRASARRFVPSRFFPMHLDHTLTVEKVGIIMAKSKYVVDFAPEKVARFLKRDKRIQGKVCDAEMVVKNKKGRSFTVGLEVQISNKQKETLVGYFQNFAKREDLHQVWWICSSENIIRRVVSAAEDHYVPIPHALTTLKEFLNKGLEESQWIDLKESRKFKVLEDLK</sequence>
<evidence type="ECO:0000313" key="1">
    <source>
        <dbReference type="EMBL" id="HHR92275.1"/>
    </source>
</evidence>
<comment type="caution">
    <text evidence="1">The sequence shown here is derived from an EMBL/GenBank/DDBJ whole genome shotgun (WGS) entry which is preliminary data.</text>
</comment>
<gene>
    <name evidence="1" type="ORF">ENL96_02065</name>
</gene>
<protein>
    <submittedName>
        <fullName evidence="1">Uncharacterized protein</fullName>
    </submittedName>
</protein>
<dbReference type="AlphaFoldDB" id="A0A7C5YS52"/>
<reference evidence="1" key="1">
    <citation type="journal article" date="2020" name="mSystems">
        <title>Genome- and Community-Level Interaction Insights into Carbon Utilization and Element Cycling Functions of Hydrothermarchaeota in Hydrothermal Sediment.</title>
        <authorList>
            <person name="Zhou Z."/>
            <person name="Liu Y."/>
            <person name="Xu W."/>
            <person name="Pan J."/>
            <person name="Luo Z.H."/>
            <person name="Li M."/>
        </authorList>
    </citation>
    <scope>NUCLEOTIDE SEQUENCE [LARGE SCALE GENOMIC DNA]</scope>
    <source>
        <strain evidence="1">SpSt-1042</strain>
    </source>
</reference>